<dbReference type="InterPro" id="IPR046275">
    <property type="entry name" value="DUF6308"/>
</dbReference>
<accession>A0A399JBJ2</accession>
<comment type="caution">
    <text evidence="1">The sequence shown here is derived from an EMBL/GenBank/DDBJ whole genome shotgun (WGS) entry which is preliminary data.</text>
</comment>
<keyword evidence="2" id="KW-1185">Reference proteome</keyword>
<gene>
    <name evidence="1" type="ORF">DWB68_11660</name>
</gene>
<dbReference type="AlphaFoldDB" id="A0A399JBJ2"/>
<dbReference type="Proteomes" id="UP000265419">
    <property type="component" value="Unassembled WGS sequence"/>
</dbReference>
<organism evidence="1 2">
    <name type="scientific">Galactobacter valiniphilus</name>
    <dbReference type="NCBI Taxonomy" id="2676122"/>
    <lineage>
        <taxon>Bacteria</taxon>
        <taxon>Bacillati</taxon>
        <taxon>Actinomycetota</taxon>
        <taxon>Actinomycetes</taxon>
        <taxon>Micrococcales</taxon>
        <taxon>Micrococcaceae</taxon>
        <taxon>Galactobacter</taxon>
    </lineage>
</organism>
<sequence>MPVKLPDEFEEFLLNLDTAEGKAWHLGNLRTYMAGGGYTGAAFQTLTIEGNGPDHVDVSDLAALWTLSVPLAWEQSKALLVTHATELSMLLAKLPDRPLASL</sequence>
<protein>
    <submittedName>
        <fullName evidence="1">Uncharacterized protein</fullName>
    </submittedName>
</protein>
<evidence type="ECO:0000313" key="1">
    <source>
        <dbReference type="EMBL" id="RII41599.1"/>
    </source>
</evidence>
<evidence type="ECO:0000313" key="2">
    <source>
        <dbReference type="Proteomes" id="UP000265419"/>
    </source>
</evidence>
<reference evidence="1 2" key="1">
    <citation type="submission" date="2018-07" db="EMBL/GenBank/DDBJ databases">
        <title>Arthrobacter sp. nov., isolated from raw cow's milk with high bacterial count.</title>
        <authorList>
            <person name="Hahne J."/>
            <person name="Isele D."/>
            <person name="Lipski A."/>
        </authorList>
    </citation>
    <scope>NUCLEOTIDE SEQUENCE [LARGE SCALE GENOMIC DNA]</scope>
    <source>
        <strain evidence="1 2">JZ R-35</strain>
    </source>
</reference>
<dbReference type="Pfam" id="PF19827">
    <property type="entry name" value="DUF6308"/>
    <property type="match status" value="1"/>
</dbReference>
<name>A0A399JBJ2_9MICC</name>
<dbReference type="EMBL" id="QQXK01000024">
    <property type="protein sequence ID" value="RII41599.1"/>
    <property type="molecule type" value="Genomic_DNA"/>
</dbReference>
<proteinExistence type="predicted"/>